<dbReference type="EMBL" id="GBRH01239867">
    <property type="protein sequence ID" value="JAD58028.1"/>
    <property type="molecule type" value="Transcribed_RNA"/>
</dbReference>
<evidence type="ECO:0000313" key="1">
    <source>
        <dbReference type="EMBL" id="JAD58028.1"/>
    </source>
</evidence>
<accession>A0A0A9B7A7</accession>
<protein>
    <submittedName>
        <fullName evidence="1">Uncharacterized protein</fullName>
    </submittedName>
</protein>
<proteinExistence type="predicted"/>
<organism evidence="1">
    <name type="scientific">Arundo donax</name>
    <name type="common">Giant reed</name>
    <name type="synonym">Donax arundinaceus</name>
    <dbReference type="NCBI Taxonomy" id="35708"/>
    <lineage>
        <taxon>Eukaryota</taxon>
        <taxon>Viridiplantae</taxon>
        <taxon>Streptophyta</taxon>
        <taxon>Embryophyta</taxon>
        <taxon>Tracheophyta</taxon>
        <taxon>Spermatophyta</taxon>
        <taxon>Magnoliopsida</taxon>
        <taxon>Liliopsida</taxon>
        <taxon>Poales</taxon>
        <taxon>Poaceae</taxon>
        <taxon>PACMAD clade</taxon>
        <taxon>Arundinoideae</taxon>
        <taxon>Arundineae</taxon>
        <taxon>Arundo</taxon>
    </lineage>
</organism>
<reference evidence="1" key="1">
    <citation type="submission" date="2014-09" db="EMBL/GenBank/DDBJ databases">
        <authorList>
            <person name="Magalhaes I.L.F."/>
            <person name="Oliveira U."/>
            <person name="Santos F.R."/>
            <person name="Vidigal T.H.D.A."/>
            <person name="Brescovit A.D."/>
            <person name="Santos A.J."/>
        </authorList>
    </citation>
    <scope>NUCLEOTIDE SEQUENCE</scope>
    <source>
        <tissue evidence="1">Shoot tissue taken approximately 20 cm above the soil surface</tissue>
    </source>
</reference>
<reference evidence="1" key="2">
    <citation type="journal article" date="2015" name="Data Brief">
        <title>Shoot transcriptome of the giant reed, Arundo donax.</title>
        <authorList>
            <person name="Barrero R.A."/>
            <person name="Guerrero F.D."/>
            <person name="Moolhuijzen P."/>
            <person name="Goolsby J.A."/>
            <person name="Tidwell J."/>
            <person name="Bellgard S.E."/>
            <person name="Bellgard M.I."/>
        </authorList>
    </citation>
    <scope>NUCLEOTIDE SEQUENCE</scope>
    <source>
        <tissue evidence="1">Shoot tissue taken approximately 20 cm above the soil surface</tissue>
    </source>
</reference>
<sequence length="52" mass="5715">MSDARAGTMIMLFIQESKPSHAPSRDSAPLILKCNNRCIILIGGLVWSTNKK</sequence>
<dbReference type="AlphaFoldDB" id="A0A0A9B7A7"/>
<name>A0A0A9B7A7_ARUDO</name>